<feature type="binding site" evidence="7">
    <location>
        <position position="81"/>
    </location>
    <ligand>
        <name>substrate</name>
    </ligand>
</feature>
<dbReference type="PANTHER" id="PTHR21087:SF16">
    <property type="entry name" value="SHIKIMATE KINASE 1, CHLOROPLASTIC"/>
    <property type="match status" value="1"/>
</dbReference>
<keyword evidence="6 7" id="KW-0057">Aromatic amino acid biosynthesis</keyword>
<comment type="subcellular location">
    <subcellularLocation>
        <location evidence="7">Cytoplasm</location>
    </subcellularLocation>
</comment>
<evidence type="ECO:0000313" key="8">
    <source>
        <dbReference type="EMBL" id="MBS2096720.1"/>
    </source>
</evidence>
<evidence type="ECO:0000256" key="4">
    <source>
        <dbReference type="ARBA" id="ARBA00022777"/>
    </source>
</evidence>
<comment type="catalytic activity">
    <reaction evidence="7">
        <text>shikimate + ATP = 3-phosphoshikimate + ADP + H(+)</text>
        <dbReference type="Rhea" id="RHEA:13121"/>
        <dbReference type="ChEBI" id="CHEBI:15378"/>
        <dbReference type="ChEBI" id="CHEBI:30616"/>
        <dbReference type="ChEBI" id="CHEBI:36208"/>
        <dbReference type="ChEBI" id="CHEBI:145989"/>
        <dbReference type="ChEBI" id="CHEBI:456216"/>
        <dbReference type="EC" id="2.7.1.71"/>
    </reaction>
</comment>
<feature type="binding site" evidence="7">
    <location>
        <position position="59"/>
    </location>
    <ligand>
        <name>substrate</name>
    </ligand>
</feature>
<dbReference type="GO" id="GO:0004765">
    <property type="term" value="F:shikimate kinase activity"/>
    <property type="evidence" value="ECO:0007669"/>
    <property type="project" value="UniProtKB-EC"/>
</dbReference>
<protein>
    <recommendedName>
        <fullName evidence="7">Shikimate kinase</fullName>
        <shortName evidence="7">SK</shortName>
        <ecNumber evidence="7">2.7.1.71</ecNumber>
    </recommendedName>
</protein>
<comment type="caution">
    <text evidence="8">The sequence shown here is derived from an EMBL/GenBank/DDBJ whole genome shotgun (WGS) entry which is preliminary data.</text>
</comment>
<feature type="binding site" evidence="7">
    <location>
        <position position="35"/>
    </location>
    <ligand>
        <name>substrate</name>
    </ligand>
</feature>
<dbReference type="Proteomes" id="UP000708576">
    <property type="component" value="Unassembled WGS sequence"/>
</dbReference>
<feature type="binding site" evidence="7">
    <location>
        <position position="17"/>
    </location>
    <ligand>
        <name>Mg(2+)</name>
        <dbReference type="ChEBI" id="CHEBI:18420"/>
    </ligand>
</feature>
<dbReference type="RefSeq" id="WP_212212059.1">
    <property type="nucleotide sequence ID" value="NZ_JAGUCO010000001.1"/>
</dbReference>
<feature type="binding site" evidence="7">
    <location>
        <begin position="13"/>
        <end position="18"/>
    </location>
    <ligand>
        <name>ATP</name>
        <dbReference type="ChEBI" id="CHEBI:30616"/>
    </ligand>
</feature>
<dbReference type="EMBL" id="JAGUCO010000001">
    <property type="protein sequence ID" value="MBS2096720.1"/>
    <property type="molecule type" value="Genomic_DNA"/>
</dbReference>
<organism evidence="8 9">
    <name type="scientific">Carboxylicivirga linearis</name>
    <dbReference type="NCBI Taxonomy" id="1628157"/>
    <lineage>
        <taxon>Bacteria</taxon>
        <taxon>Pseudomonadati</taxon>
        <taxon>Bacteroidota</taxon>
        <taxon>Bacteroidia</taxon>
        <taxon>Marinilabiliales</taxon>
        <taxon>Marinilabiliaceae</taxon>
        <taxon>Carboxylicivirga</taxon>
    </lineage>
</organism>
<evidence type="ECO:0000256" key="1">
    <source>
        <dbReference type="ARBA" id="ARBA00022605"/>
    </source>
</evidence>
<keyword evidence="9" id="KW-1185">Reference proteome</keyword>
<comment type="caution">
    <text evidence="7">Lacks conserved residue(s) required for the propagation of feature annotation.</text>
</comment>
<keyword evidence="4 7" id="KW-0418">Kinase</keyword>
<feature type="binding site" evidence="7">
    <location>
        <position position="120"/>
    </location>
    <ligand>
        <name>ATP</name>
        <dbReference type="ChEBI" id="CHEBI:30616"/>
    </ligand>
</feature>
<comment type="pathway">
    <text evidence="7">Metabolic intermediate biosynthesis; chorismate biosynthesis; chorismate from D-erythrose 4-phosphate and phosphoenolpyruvate: step 5/7.</text>
</comment>
<sequence>MDIKRVFLVGFMGSGKSTLGRRLKHEMGWNFLDLDDVFEDKFQTSIKQYFADYGEESFRQAEKECLEDVIHQENLIIATGGGTPCFFDNMDVMNENGLTIYLKLSIETLISRLNSGKNVRPLVANKSGDELYQFIKEKLEEREFFYNQSKVIADAEVLGVEAFVNIIKASGDLSV</sequence>
<reference evidence="8 9" key="1">
    <citation type="journal article" date="2015" name="Int. J. Syst. Evol. Microbiol.">
        <title>Carboxylicivirga linearis sp. nov., isolated from a sea cucumber culture pond.</title>
        <authorList>
            <person name="Wang F.Q."/>
            <person name="Zhou Y.X."/>
            <person name="Lin X.Z."/>
            <person name="Chen G.J."/>
            <person name="Du Z.J."/>
        </authorList>
    </citation>
    <scope>NUCLEOTIDE SEQUENCE [LARGE SCALE GENOMIC DNA]</scope>
    <source>
        <strain evidence="8 9">FB218</strain>
    </source>
</reference>
<keyword evidence="1 7" id="KW-0028">Amino-acid biosynthesis</keyword>
<evidence type="ECO:0000256" key="2">
    <source>
        <dbReference type="ARBA" id="ARBA00022679"/>
    </source>
</evidence>
<evidence type="ECO:0000313" key="9">
    <source>
        <dbReference type="Proteomes" id="UP000708576"/>
    </source>
</evidence>
<dbReference type="CDD" id="cd00464">
    <property type="entry name" value="SK"/>
    <property type="match status" value="1"/>
</dbReference>
<comment type="subunit">
    <text evidence="7">Monomer.</text>
</comment>
<dbReference type="PRINTS" id="PR01100">
    <property type="entry name" value="SHIKIMTKNASE"/>
</dbReference>
<dbReference type="InterPro" id="IPR000623">
    <property type="entry name" value="Shikimate_kinase/TSH1"/>
</dbReference>
<dbReference type="Gene3D" id="3.40.50.300">
    <property type="entry name" value="P-loop containing nucleotide triphosphate hydrolases"/>
    <property type="match status" value="1"/>
</dbReference>
<keyword evidence="2 7" id="KW-0808">Transferase</keyword>
<dbReference type="SUPFAM" id="SSF52540">
    <property type="entry name" value="P-loop containing nucleoside triphosphate hydrolases"/>
    <property type="match status" value="1"/>
</dbReference>
<evidence type="ECO:0000256" key="5">
    <source>
        <dbReference type="ARBA" id="ARBA00022840"/>
    </source>
</evidence>
<dbReference type="Pfam" id="PF01202">
    <property type="entry name" value="SKI"/>
    <property type="match status" value="1"/>
</dbReference>
<comment type="similarity">
    <text evidence="7">Belongs to the shikimate kinase family.</text>
</comment>
<accession>A0ABS5JPA9</accession>
<dbReference type="InterPro" id="IPR031322">
    <property type="entry name" value="Shikimate/glucono_kinase"/>
</dbReference>
<keyword evidence="7" id="KW-0479">Metal-binding</keyword>
<gene>
    <name evidence="7" type="primary">aroK</name>
    <name evidence="8" type="ORF">KEM10_00435</name>
</gene>
<name>A0ABS5JPA9_9BACT</name>
<dbReference type="NCBIfam" id="NF010555">
    <property type="entry name" value="PRK13949.1"/>
    <property type="match status" value="1"/>
</dbReference>
<keyword evidence="7" id="KW-0460">Magnesium</keyword>
<evidence type="ECO:0000256" key="6">
    <source>
        <dbReference type="ARBA" id="ARBA00023141"/>
    </source>
</evidence>
<dbReference type="InterPro" id="IPR027417">
    <property type="entry name" value="P-loop_NTPase"/>
</dbReference>
<keyword evidence="3 7" id="KW-0547">Nucleotide-binding</keyword>
<keyword evidence="5 7" id="KW-0067">ATP-binding</keyword>
<keyword evidence="7" id="KW-0963">Cytoplasm</keyword>
<evidence type="ECO:0000256" key="7">
    <source>
        <dbReference type="HAMAP-Rule" id="MF_00109"/>
    </source>
</evidence>
<comment type="cofactor">
    <cofactor evidence="7">
        <name>Mg(2+)</name>
        <dbReference type="ChEBI" id="CHEBI:18420"/>
    </cofactor>
    <text evidence="7">Binds 1 Mg(2+) ion per subunit.</text>
</comment>
<evidence type="ECO:0000256" key="3">
    <source>
        <dbReference type="ARBA" id="ARBA00022741"/>
    </source>
</evidence>
<dbReference type="PANTHER" id="PTHR21087">
    <property type="entry name" value="SHIKIMATE KINASE"/>
    <property type="match status" value="1"/>
</dbReference>
<comment type="function">
    <text evidence="7">Catalyzes the specific phosphorylation of the 3-hydroxyl group of shikimic acid using ATP as a cosubstrate.</text>
</comment>
<feature type="binding site" evidence="7">
    <location>
        <position position="142"/>
    </location>
    <ligand>
        <name>substrate</name>
    </ligand>
</feature>
<dbReference type="EC" id="2.7.1.71" evidence="7"/>
<dbReference type="HAMAP" id="MF_00109">
    <property type="entry name" value="Shikimate_kinase"/>
    <property type="match status" value="1"/>
</dbReference>
<proteinExistence type="inferred from homology"/>